<dbReference type="SUPFAM" id="SSF116842">
    <property type="entry name" value="XseB-like"/>
    <property type="match status" value="1"/>
</dbReference>
<keyword evidence="4 6" id="KW-0378">Hydrolase</keyword>
<dbReference type="NCBIfam" id="TIGR01280">
    <property type="entry name" value="xseB"/>
    <property type="match status" value="1"/>
</dbReference>
<dbReference type="InterPro" id="IPR003761">
    <property type="entry name" value="Exonuc_VII_S"/>
</dbReference>
<dbReference type="EMBL" id="JACOOY010000005">
    <property type="protein sequence ID" value="MBC5664728.1"/>
    <property type="molecule type" value="Genomic_DNA"/>
</dbReference>
<evidence type="ECO:0000256" key="1">
    <source>
        <dbReference type="ARBA" id="ARBA00009998"/>
    </source>
</evidence>
<evidence type="ECO:0000256" key="2">
    <source>
        <dbReference type="ARBA" id="ARBA00022490"/>
    </source>
</evidence>
<keyword evidence="5 6" id="KW-0269">Exonuclease</keyword>
<dbReference type="HAMAP" id="MF_00337">
    <property type="entry name" value="Exonuc_7_S"/>
    <property type="match status" value="1"/>
</dbReference>
<evidence type="ECO:0000256" key="4">
    <source>
        <dbReference type="ARBA" id="ARBA00022801"/>
    </source>
</evidence>
<evidence type="ECO:0000256" key="5">
    <source>
        <dbReference type="ARBA" id="ARBA00022839"/>
    </source>
</evidence>
<keyword evidence="3 6" id="KW-0540">Nuclease</keyword>
<dbReference type="PANTHER" id="PTHR34137">
    <property type="entry name" value="EXODEOXYRIBONUCLEASE 7 SMALL SUBUNIT"/>
    <property type="match status" value="1"/>
</dbReference>
<dbReference type="InterPro" id="IPR037004">
    <property type="entry name" value="Exonuc_VII_ssu_sf"/>
</dbReference>
<comment type="similarity">
    <text evidence="1 6">Belongs to the XseB family.</text>
</comment>
<evidence type="ECO:0000256" key="3">
    <source>
        <dbReference type="ARBA" id="ARBA00022722"/>
    </source>
</evidence>
<comment type="catalytic activity">
    <reaction evidence="6">
        <text>Exonucleolytic cleavage in either 5'- to 3'- or 3'- to 5'-direction to yield nucleoside 5'-phosphates.</text>
        <dbReference type="EC" id="3.1.11.6"/>
    </reaction>
</comment>
<proteinExistence type="inferred from homology"/>
<evidence type="ECO:0000256" key="6">
    <source>
        <dbReference type="HAMAP-Rule" id="MF_00337"/>
    </source>
</evidence>
<comment type="subunit">
    <text evidence="6">Heterooligomer composed of large and small subunits.</text>
</comment>
<feature type="coiled-coil region" evidence="7">
    <location>
        <begin position="1"/>
        <end position="63"/>
    </location>
</feature>
<keyword evidence="7" id="KW-0175">Coiled coil</keyword>
<sequence length="71" mass="8329">MAEKEQTLEKLFTQLEDVIREMEQGEVSLEEAFALYHKGVDTLKMCNEKIDKVEKKILVLDNEGETHEFEQ</sequence>
<keyword evidence="2 6" id="KW-0963">Cytoplasm</keyword>
<dbReference type="EC" id="3.1.11.6" evidence="6"/>
<reference evidence="8 9" key="1">
    <citation type="submission" date="2020-08" db="EMBL/GenBank/DDBJ databases">
        <title>Genome public.</title>
        <authorList>
            <person name="Liu C."/>
            <person name="Sun Q."/>
        </authorList>
    </citation>
    <scope>NUCLEOTIDE SEQUENCE [LARGE SCALE GENOMIC DNA]</scope>
    <source>
        <strain evidence="8 9">NSJ-36</strain>
    </source>
</reference>
<accession>A0ABR7ETR4</accession>
<evidence type="ECO:0000313" key="9">
    <source>
        <dbReference type="Proteomes" id="UP000647235"/>
    </source>
</evidence>
<dbReference type="Proteomes" id="UP000647235">
    <property type="component" value="Unassembled WGS sequence"/>
</dbReference>
<evidence type="ECO:0000256" key="7">
    <source>
        <dbReference type="SAM" id="Coils"/>
    </source>
</evidence>
<dbReference type="PANTHER" id="PTHR34137:SF1">
    <property type="entry name" value="EXODEOXYRIBONUCLEASE 7 SMALL SUBUNIT"/>
    <property type="match status" value="1"/>
</dbReference>
<keyword evidence="9" id="KW-1185">Reference proteome</keyword>
<evidence type="ECO:0000313" key="8">
    <source>
        <dbReference type="EMBL" id="MBC5664728.1"/>
    </source>
</evidence>
<comment type="caution">
    <text evidence="8">The sequence shown here is derived from an EMBL/GenBank/DDBJ whole genome shotgun (WGS) entry which is preliminary data.</text>
</comment>
<gene>
    <name evidence="6 8" type="primary">xseB</name>
    <name evidence="8" type="ORF">H8S07_05475</name>
</gene>
<dbReference type="GO" id="GO:0008855">
    <property type="term" value="F:exodeoxyribonuclease VII activity"/>
    <property type="evidence" value="ECO:0007669"/>
    <property type="project" value="UniProtKB-EC"/>
</dbReference>
<organism evidence="8 9">
    <name type="scientific">Dorea hominis</name>
    <dbReference type="NCBI Taxonomy" id="2763040"/>
    <lineage>
        <taxon>Bacteria</taxon>
        <taxon>Bacillati</taxon>
        <taxon>Bacillota</taxon>
        <taxon>Clostridia</taxon>
        <taxon>Lachnospirales</taxon>
        <taxon>Lachnospiraceae</taxon>
        <taxon>Dorea</taxon>
    </lineage>
</organism>
<protein>
    <recommendedName>
        <fullName evidence="6">Exodeoxyribonuclease 7 small subunit</fullName>
        <ecNumber evidence="6">3.1.11.6</ecNumber>
    </recommendedName>
    <alternativeName>
        <fullName evidence="6">Exodeoxyribonuclease VII small subunit</fullName>
        <shortName evidence="6">Exonuclease VII small subunit</shortName>
    </alternativeName>
</protein>
<comment type="function">
    <text evidence="6">Bidirectionally degrades single-stranded DNA into large acid-insoluble oligonucleotides, which are then degraded further into small acid-soluble oligonucleotides.</text>
</comment>
<dbReference type="Gene3D" id="1.10.287.1040">
    <property type="entry name" value="Exonuclease VII, small subunit"/>
    <property type="match status" value="1"/>
</dbReference>
<dbReference type="Pfam" id="PF02609">
    <property type="entry name" value="Exonuc_VII_S"/>
    <property type="match status" value="1"/>
</dbReference>
<comment type="subcellular location">
    <subcellularLocation>
        <location evidence="6">Cytoplasm</location>
    </subcellularLocation>
</comment>
<dbReference type="RefSeq" id="WP_021859980.1">
    <property type="nucleotide sequence ID" value="NZ_JACOOY010000005.1"/>
</dbReference>
<name>A0ABR7ETR4_9FIRM</name>